<dbReference type="SUPFAM" id="SSF47781">
    <property type="entry name" value="RuvA domain 2-like"/>
    <property type="match status" value="1"/>
</dbReference>
<name>A0ABV9QL98_9FIRM</name>
<evidence type="ECO:0000256" key="1">
    <source>
        <dbReference type="SAM" id="Phobius"/>
    </source>
</evidence>
<dbReference type="RefSeq" id="WP_379788369.1">
    <property type="nucleotide sequence ID" value="NZ_JBHSHL010000025.1"/>
</dbReference>
<dbReference type="Gene3D" id="1.10.150.280">
    <property type="entry name" value="AF1531-like domain"/>
    <property type="match status" value="1"/>
</dbReference>
<dbReference type="Gene3D" id="3.10.560.10">
    <property type="entry name" value="Outer membrane lipoprotein wza domain like"/>
    <property type="match status" value="1"/>
</dbReference>
<sequence>MYSKFSVEPKKLKKVAVVIVCLVAVFMIQKLRMPYYKIPPRQEAVDREQVLSSDVEEGKEEVLDMEPHKVVIYVTGEVKQPGIVELSSDMRLKDALQMVGGFTAEADINSINLAQKVEDERHYVVTKIGETITEAGIPSSSTSKEDSLININIATAEELKRLDGIGDGLAQRIINHRTEQGAFSSIEEIKNVNGIGEKKFEAIKDSICVK</sequence>
<dbReference type="PANTHER" id="PTHR21180">
    <property type="entry name" value="ENDONUCLEASE/EXONUCLEASE/PHOSPHATASE FAMILY DOMAIN-CONTAINING PROTEIN 1"/>
    <property type="match status" value="1"/>
</dbReference>
<dbReference type="InterPro" id="IPR003583">
    <property type="entry name" value="Hlx-hairpin-Hlx_DNA-bd_motif"/>
</dbReference>
<evidence type="ECO:0000259" key="2">
    <source>
        <dbReference type="SMART" id="SM00278"/>
    </source>
</evidence>
<evidence type="ECO:0000313" key="3">
    <source>
        <dbReference type="EMBL" id="MFC4804842.1"/>
    </source>
</evidence>
<proteinExistence type="predicted"/>
<organism evidence="3 4">
    <name type="scientific">Filifactor villosus</name>
    <dbReference type="NCBI Taxonomy" id="29374"/>
    <lineage>
        <taxon>Bacteria</taxon>
        <taxon>Bacillati</taxon>
        <taxon>Bacillota</taxon>
        <taxon>Clostridia</taxon>
        <taxon>Peptostreptococcales</taxon>
        <taxon>Filifactoraceae</taxon>
        <taxon>Filifactor</taxon>
    </lineage>
</organism>
<dbReference type="Pfam" id="PF12836">
    <property type="entry name" value="HHH_3"/>
    <property type="match status" value="1"/>
</dbReference>
<dbReference type="SMART" id="SM00278">
    <property type="entry name" value="HhH1"/>
    <property type="match status" value="2"/>
</dbReference>
<dbReference type="Pfam" id="PF10531">
    <property type="entry name" value="SLBB"/>
    <property type="match status" value="1"/>
</dbReference>
<dbReference type="PANTHER" id="PTHR21180:SF32">
    <property type="entry name" value="ENDONUCLEASE_EXONUCLEASE_PHOSPHATASE FAMILY DOMAIN-CONTAINING PROTEIN 1"/>
    <property type="match status" value="1"/>
</dbReference>
<feature type="domain" description="Helix-hairpin-helix DNA-binding motif class 1" evidence="2">
    <location>
        <begin position="187"/>
        <end position="206"/>
    </location>
</feature>
<protein>
    <submittedName>
        <fullName evidence="3">Helix-hairpin-helix domain-containing protein</fullName>
    </submittedName>
</protein>
<dbReference type="NCBIfam" id="TIGR00426">
    <property type="entry name" value="competence protein ComEA helix-hairpin-helix repeat region"/>
    <property type="match status" value="1"/>
</dbReference>
<dbReference type="InterPro" id="IPR010994">
    <property type="entry name" value="RuvA_2-like"/>
</dbReference>
<dbReference type="EMBL" id="JBHSHL010000025">
    <property type="protein sequence ID" value="MFC4804842.1"/>
    <property type="molecule type" value="Genomic_DNA"/>
</dbReference>
<feature type="transmembrane region" description="Helical" evidence="1">
    <location>
        <begin position="12"/>
        <end position="28"/>
    </location>
</feature>
<evidence type="ECO:0000313" key="4">
    <source>
        <dbReference type="Proteomes" id="UP001595916"/>
    </source>
</evidence>
<gene>
    <name evidence="3" type="ORF">ACFO4R_07085</name>
</gene>
<feature type="domain" description="Helix-hairpin-helix DNA-binding motif class 1" evidence="2">
    <location>
        <begin position="157"/>
        <end position="176"/>
    </location>
</feature>
<accession>A0ABV9QL98</accession>
<comment type="caution">
    <text evidence="3">The sequence shown here is derived from an EMBL/GenBank/DDBJ whole genome shotgun (WGS) entry which is preliminary data.</text>
</comment>
<dbReference type="InterPro" id="IPR004509">
    <property type="entry name" value="Competence_ComEA_HhH"/>
</dbReference>
<dbReference type="InterPro" id="IPR051675">
    <property type="entry name" value="Endo/Exo/Phosphatase_dom_1"/>
</dbReference>
<reference evidence="4" key="1">
    <citation type="journal article" date="2019" name="Int. J. Syst. Evol. Microbiol.">
        <title>The Global Catalogue of Microorganisms (GCM) 10K type strain sequencing project: providing services to taxonomists for standard genome sequencing and annotation.</title>
        <authorList>
            <consortium name="The Broad Institute Genomics Platform"/>
            <consortium name="The Broad Institute Genome Sequencing Center for Infectious Disease"/>
            <person name="Wu L."/>
            <person name="Ma J."/>
        </authorList>
    </citation>
    <scope>NUCLEOTIDE SEQUENCE [LARGE SCALE GENOMIC DNA]</scope>
    <source>
        <strain evidence="4">CCUG 46385</strain>
    </source>
</reference>
<dbReference type="InterPro" id="IPR019554">
    <property type="entry name" value="Soluble_ligand-bd"/>
</dbReference>
<keyword evidence="4" id="KW-1185">Reference proteome</keyword>
<dbReference type="Proteomes" id="UP001595916">
    <property type="component" value="Unassembled WGS sequence"/>
</dbReference>
<keyword evidence="1" id="KW-0472">Membrane</keyword>
<keyword evidence="1" id="KW-1133">Transmembrane helix</keyword>
<keyword evidence="1" id="KW-0812">Transmembrane</keyword>